<dbReference type="SUPFAM" id="SSF75011">
    <property type="entry name" value="3-carboxy-cis,cis-mucoante lactonizing enzyme"/>
    <property type="match status" value="1"/>
</dbReference>
<dbReference type="EMBL" id="SFBL01000083">
    <property type="protein sequence ID" value="TRU26350.1"/>
    <property type="molecule type" value="Genomic_DNA"/>
</dbReference>
<evidence type="ECO:0000259" key="1">
    <source>
        <dbReference type="Pfam" id="PF07589"/>
    </source>
</evidence>
<feature type="domain" description="Choice-of-anchor I" evidence="2">
    <location>
        <begin position="52"/>
        <end position="522"/>
    </location>
</feature>
<feature type="domain" description="Ice-binding protein C-terminal" evidence="1">
    <location>
        <begin position="525"/>
        <end position="546"/>
    </location>
</feature>
<name>A0A552DVT9_MICAE</name>
<reference evidence="3 4" key="1">
    <citation type="submission" date="2019-01" db="EMBL/GenBank/DDBJ databases">
        <title>Coherence of Microcystis species and biogeography revealed through population genomics.</title>
        <authorList>
            <person name="Perez-Carrascal O.M."/>
            <person name="Terrat Y."/>
            <person name="Giani A."/>
            <person name="Fortin N."/>
            <person name="Tromas N."/>
            <person name="Shapiro B.J."/>
        </authorList>
    </citation>
    <scope>NUCLEOTIDE SEQUENCE [LARGE SCALE GENOMIC DNA]</scope>
    <source>
        <strain evidence="3">Ma_SC_T_19800800_S464</strain>
    </source>
</reference>
<proteinExistence type="predicted"/>
<dbReference type="InterPro" id="IPR013424">
    <property type="entry name" value="Ice-binding_C"/>
</dbReference>
<sequence>MIKAIYRHQGKFLLTLLSIAGSINIVTESASALNITRLSSLGNSTTAANNFGSEIPAYDPASRRLFLTGPNNRLDIADISNPASPIRLPSIDLSSYGAGVNSVAIKNGIVALAMEANPITNNGSVVFFDTNGVFQSQVTVGALPDMLTFTPDGNRVLVANEGEAANGINPDGSVSIINLSAGVLNPTVNTATFTSFNGQENALRNQGVRIFPGQTVSQDVEPEYITVSDDGTSAWVSLQENNAIAIVDIVNAQVTSILPLGAKDFNAPGNGLDASDRDGVVFGGATNSPAVRINNWPVFGLYQPDTIATVTIAGQTYLITANEGDTRDENRRVSTLTLDPNVFPDAANLQLAQNLGRLDVSSIDGLNGQGQYSQLFAYGGRSFSIWNVTNGLSQVFDSGDDFEQILAAFSATPLTASIFNSDGNPISFDTRSDNRGPEPEGLAVGTVGNRLYSFVGIERAGGFMVYDITDPDNPFFTNYINDWQLGDISPEGLLFIPAADSPNGTPLLIVANEVSRNVAIYSVKPVPEPSAVLGLLTLGLAGYGLKKGITNHIP</sequence>
<accession>A0A552DVT9</accession>
<dbReference type="Pfam" id="PF07589">
    <property type="entry name" value="PEP-CTERM"/>
    <property type="match status" value="1"/>
</dbReference>
<dbReference type="InterPro" id="IPR015943">
    <property type="entry name" value="WD40/YVTN_repeat-like_dom_sf"/>
</dbReference>
<comment type="caution">
    <text evidence="3">The sequence shown here is derived from an EMBL/GenBank/DDBJ whole genome shotgun (WGS) entry which is preliminary data.</text>
</comment>
<dbReference type="Proteomes" id="UP000319313">
    <property type="component" value="Unassembled WGS sequence"/>
</dbReference>
<dbReference type="AlphaFoldDB" id="A0A552DVT9"/>
<dbReference type="NCBIfam" id="NF038117">
    <property type="entry name" value="choice_anch_I"/>
    <property type="match status" value="1"/>
</dbReference>
<evidence type="ECO:0000313" key="3">
    <source>
        <dbReference type="EMBL" id="TRU26350.1"/>
    </source>
</evidence>
<dbReference type="InterPro" id="IPR052956">
    <property type="entry name" value="Mesenchyme-surface_protein"/>
</dbReference>
<gene>
    <name evidence="3" type="ORF">EWV81_09955</name>
</gene>
<dbReference type="Pfam" id="PF22494">
    <property type="entry name" value="choice_anch_I"/>
    <property type="match status" value="1"/>
</dbReference>
<protein>
    <submittedName>
        <fullName evidence="3">PEP-CTERM sorting domain-containing protein</fullName>
    </submittedName>
</protein>
<dbReference type="Gene3D" id="2.130.10.10">
    <property type="entry name" value="YVTN repeat-like/Quinoprotein amine dehydrogenase"/>
    <property type="match status" value="1"/>
</dbReference>
<dbReference type="InterPro" id="IPR055188">
    <property type="entry name" value="Choice_anch_I"/>
</dbReference>
<dbReference type="NCBIfam" id="TIGR02595">
    <property type="entry name" value="PEP_CTERM"/>
    <property type="match status" value="1"/>
</dbReference>
<dbReference type="PANTHER" id="PTHR46928">
    <property type="entry name" value="MESENCHYME-SPECIFIC CELL SURFACE GLYCOPROTEIN"/>
    <property type="match status" value="1"/>
</dbReference>
<evidence type="ECO:0000259" key="2">
    <source>
        <dbReference type="Pfam" id="PF22494"/>
    </source>
</evidence>
<evidence type="ECO:0000313" key="4">
    <source>
        <dbReference type="Proteomes" id="UP000319313"/>
    </source>
</evidence>
<dbReference type="PANTHER" id="PTHR46928:SF1">
    <property type="entry name" value="MESENCHYME-SPECIFIC CELL SURFACE GLYCOPROTEIN"/>
    <property type="match status" value="1"/>
</dbReference>
<organism evidence="3 4">
    <name type="scientific">Microcystis aeruginosa Ma_SC_T_19800800_S464</name>
    <dbReference type="NCBI Taxonomy" id="2486257"/>
    <lineage>
        <taxon>Bacteria</taxon>
        <taxon>Bacillati</taxon>
        <taxon>Cyanobacteriota</taxon>
        <taxon>Cyanophyceae</taxon>
        <taxon>Oscillatoriophycideae</taxon>
        <taxon>Chroococcales</taxon>
        <taxon>Microcystaceae</taxon>
        <taxon>Microcystis</taxon>
    </lineage>
</organism>